<sequence length="261" mass="28272">MWRNVKKSQATFLNVNKSSGRCGRHALLVPERLHALSTLADALIPSPRSMLDPSHQTMNTSPSPSHSPDTGRRHRHFKLLKRHSPSLPTLRFRSGSLNGRLETSLTDTGTASTSTSAKAPLFGIHRGGSTGKRMRAAASLEMLASKPVDPDDAPLPAIPRVVVRNPDTMQSLQVSLDQQKPPADSESIRSAPACLLGSYIVEPRDGGQAHSKSRCIWVREHTLELAQSALLLVLVAALLLLAIYALTMARHYAPALPALDL</sequence>
<dbReference type="KEGG" id="mbr:MONBRDRAFT_36143"/>
<dbReference type="GeneID" id="5888876"/>
<feature type="compositionally biased region" description="Polar residues" evidence="1">
    <location>
        <begin position="54"/>
        <end position="68"/>
    </location>
</feature>
<dbReference type="AlphaFoldDB" id="A9UTC1"/>
<evidence type="ECO:0000313" key="3">
    <source>
        <dbReference type="EMBL" id="EDQ91466.1"/>
    </source>
</evidence>
<feature type="transmembrane region" description="Helical" evidence="2">
    <location>
        <begin position="229"/>
        <end position="253"/>
    </location>
</feature>
<evidence type="ECO:0000256" key="2">
    <source>
        <dbReference type="SAM" id="Phobius"/>
    </source>
</evidence>
<evidence type="ECO:0000256" key="1">
    <source>
        <dbReference type="SAM" id="MobiDB-lite"/>
    </source>
</evidence>
<name>A9UTC1_MONBE</name>
<keyword evidence="4" id="KW-1185">Reference proteome</keyword>
<keyword evidence="2" id="KW-0812">Transmembrane</keyword>
<protein>
    <submittedName>
        <fullName evidence="3">Uncharacterized protein</fullName>
    </submittedName>
</protein>
<dbReference type="InParanoid" id="A9UTC1"/>
<dbReference type="EMBL" id="CH991545">
    <property type="protein sequence ID" value="EDQ91466.1"/>
    <property type="molecule type" value="Genomic_DNA"/>
</dbReference>
<gene>
    <name evidence="3" type="ORF">MONBRDRAFT_36143</name>
</gene>
<feature type="region of interest" description="Disordered" evidence="1">
    <location>
        <begin position="47"/>
        <end position="73"/>
    </location>
</feature>
<dbReference type="RefSeq" id="XP_001743888.1">
    <property type="nucleotide sequence ID" value="XM_001743836.1"/>
</dbReference>
<organism evidence="3 4">
    <name type="scientific">Monosiga brevicollis</name>
    <name type="common">Choanoflagellate</name>
    <dbReference type="NCBI Taxonomy" id="81824"/>
    <lineage>
        <taxon>Eukaryota</taxon>
        <taxon>Choanoflagellata</taxon>
        <taxon>Craspedida</taxon>
        <taxon>Salpingoecidae</taxon>
        <taxon>Monosiga</taxon>
    </lineage>
</organism>
<reference evidence="3 4" key="1">
    <citation type="journal article" date="2008" name="Nature">
        <title>The genome of the choanoflagellate Monosiga brevicollis and the origin of metazoans.</title>
        <authorList>
            <consortium name="JGI Sequencing"/>
            <person name="King N."/>
            <person name="Westbrook M.J."/>
            <person name="Young S.L."/>
            <person name="Kuo A."/>
            <person name="Abedin M."/>
            <person name="Chapman J."/>
            <person name="Fairclough S."/>
            <person name="Hellsten U."/>
            <person name="Isogai Y."/>
            <person name="Letunic I."/>
            <person name="Marr M."/>
            <person name="Pincus D."/>
            <person name="Putnam N."/>
            <person name="Rokas A."/>
            <person name="Wright K.J."/>
            <person name="Zuzow R."/>
            <person name="Dirks W."/>
            <person name="Good M."/>
            <person name="Goodstein D."/>
            <person name="Lemons D."/>
            <person name="Li W."/>
            <person name="Lyons J.B."/>
            <person name="Morris A."/>
            <person name="Nichols S."/>
            <person name="Richter D.J."/>
            <person name="Salamov A."/>
            <person name="Bork P."/>
            <person name="Lim W.A."/>
            <person name="Manning G."/>
            <person name="Miller W.T."/>
            <person name="McGinnis W."/>
            <person name="Shapiro H."/>
            <person name="Tjian R."/>
            <person name="Grigoriev I.V."/>
            <person name="Rokhsar D."/>
        </authorList>
    </citation>
    <scope>NUCLEOTIDE SEQUENCE [LARGE SCALE GENOMIC DNA]</scope>
    <source>
        <strain evidence="4">MX1 / ATCC 50154</strain>
    </source>
</reference>
<dbReference type="Proteomes" id="UP000001357">
    <property type="component" value="Unassembled WGS sequence"/>
</dbReference>
<keyword evidence="2" id="KW-0472">Membrane</keyword>
<evidence type="ECO:0000313" key="4">
    <source>
        <dbReference type="Proteomes" id="UP000001357"/>
    </source>
</evidence>
<proteinExistence type="predicted"/>
<keyword evidence="2" id="KW-1133">Transmembrane helix</keyword>
<accession>A9UTC1</accession>